<evidence type="ECO:0000256" key="1">
    <source>
        <dbReference type="ARBA" id="ARBA00006484"/>
    </source>
</evidence>
<protein>
    <submittedName>
        <fullName evidence="4">Rossmann-fold NAD(P)-binding domain-containing protein</fullName>
    </submittedName>
</protein>
<dbReference type="OrthoDB" id="62125at2759"/>
<dbReference type="Gene3D" id="3.40.50.720">
    <property type="entry name" value="NAD(P)-binding Rossmann-like Domain"/>
    <property type="match status" value="1"/>
</dbReference>
<dbReference type="PANTHER" id="PTHR43490:SF99">
    <property type="entry name" value="SHORT-CHAIN DEHYDROGENASE_REDUCTASE"/>
    <property type="match status" value="1"/>
</dbReference>
<reference evidence="4 5" key="1">
    <citation type="journal article" date="2014" name="Genome Biol. Evol.">
        <title>The secreted proteins of Achlya hypogyna and Thraustotheca clavata identify the ancestral oomycete secretome and reveal gene acquisitions by horizontal gene transfer.</title>
        <authorList>
            <person name="Misner I."/>
            <person name="Blouin N."/>
            <person name="Leonard G."/>
            <person name="Richards T.A."/>
            <person name="Lane C.E."/>
        </authorList>
    </citation>
    <scope>NUCLEOTIDE SEQUENCE [LARGE SCALE GENOMIC DNA]</scope>
    <source>
        <strain evidence="4 5">ATCC 34112</strain>
    </source>
</reference>
<evidence type="ECO:0000256" key="2">
    <source>
        <dbReference type="ARBA" id="ARBA00022857"/>
    </source>
</evidence>
<evidence type="ECO:0000313" key="5">
    <source>
        <dbReference type="Proteomes" id="UP000243217"/>
    </source>
</evidence>
<sequence length="279" mass="31472">MRIYLVTGGNRGIGYDTVRLLSERERDGVILLGCRALDRGYDAIEKMRMENPAFAYDNIEPIIIDVSNVLSIINAVGIVKAKYGVLHVLINNAGILGCPDEGGPEMCFRINVFGIYNTMEAFAPLMIQGEAKVVVVNTQMAAWTCNEMQPDLQSVLLDFESMTVEKVKYLCEDWLHCVDLEDSTYEWPSPCTTYGPYVISNVLAISLVRRWAYHHQKFFHTTIVCPGYCSTEMTHYHGSHTSTEGAESVLFPLYNFTDNGGFYHRGNQLDFLAPRPLHH</sequence>
<comment type="caution">
    <text evidence="4">The sequence shown here is derived from an EMBL/GenBank/DDBJ whole genome shotgun (WGS) entry which is preliminary data.</text>
</comment>
<dbReference type="PRINTS" id="PR00081">
    <property type="entry name" value="GDHRDH"/>
</dbReference>
<dbReference type="EMBL" id="JNBS01002138">
    <property type="protein sequence ID" value="OQR95263.1"/>
    <property type="molecule type" value="Genomic_DNA"/>
</dbReference>
<dbReference type="GO" id="GO:0016020">
    <property type="term" value="C:membrane"/>
    <property type="evidence" value="ECO:0007669"/>
    <property type="project" value="TreeGrafter"/>
</dbReference>
<evidence type="ECO:0000256" key="3">
    <source>
        <dbReference type="ARBA" id="ARBA00023002"/>
    </source>
</evidence>
<organism evidence="4 5">
    <name type="scientific">Thraustotheca clavata</name>
    <dbReference type="NCBI Taxonomy" id="74557"/>
    <lineage>
        <taxon>Eukaryota</taxon>
        <taxon>Sar</taxon>
        <taxon>Stramenopiles</taxon>
        <taxon>Oomycota</taxon>
        <taxon>Saprolegniomycetes</taxon>
        <taxon>Saprolegniales</taxon>
        <taxon>Achlyaceae</taxon>
        <taxon>Thraustotheca</taxon>
    </lineage>
</organism>
<evidence type="ECO:0000313" key="4">
    <source>
        <dbReference type="EMBL" id="OQR95263.1"/>
    </source>
</evidence>
<dbReference type="Pfam" id="PF00106">
    <property type="entry name" value="adh_short"/>
    <property type="match status" value="1"/>
</dbReference>
<dbReference type="Proteomes" id="UP000243217">
    <property type="component" value="Unassembled WGS sequence"/>
</dbReference>
<proteinExistence type="inferred from homology"/>
<dbReference type="PANTHER" id="PTHR43490">
    <property type="entry name" value="(+)-NEOMENTHOL DEHYDROGENASE"/>
    <property type="match status" value="1"/>
</dbReference>
<dbReference type="AlphaFoldDB" id="A0A1V9ZB96"/>
<dbReference type="SUPFAM" id="SSF51735">
    <property type="entry name" value="NAD(P)-binding Rossmann-fold domains"/>
    <property type="match status" value="1"/>
</dbReference>
<keyword evidence="3" id="KW-0560">Oxidoreductase</keyword>
<comment type="similarity">
    <text evidence="1">Belongs to the short-chain dehydrogenases/reductases (SDR) family.</text>
</comment>
<dbReference type="InterPro" id="IPR036291">
    <property type="entry name" value="NAD(P)-bd_dom_sf"/>
</dbReference>
<accession>A0A1V9ZB96</accession>
<name>A0A1V9ZB96_9STRA</name>
<dbReference type="InterPro" id="IPR002347">
    <property type="entry name" value="SDR_fam"/>
</dbReference>
<dbReference type="STRING" id="74557.A0A1V9ZB96"/>
<keyword evidence="5" id="KW-1185">Reference proteome</keyword>
<dbReference type="GO" id="GO:0016491">
    <property type="term" value="F:oxidoreductase activity"/>
    <property type="evidence" value="ECO:0007669"/>
    <property type="project" value="UniProtKB-KW"/>
</dbReference>
<gene>
    <name evidence="4" type="ORF">THRCLA_07990</name>
</gene>
<keyword evidence="2" id="KW-0521">NADP</keyword>